<protein>
    <recommendedName>
        <fullName evidence="5">Peptidase C14</fullName>
    </recommendedName>
</protein>
<keyword evidence="2" id="KW-0472">Membrane</keyword>
<proteinExistence type="inferred from homology"/>
<keyword evidence="2" id="KW-0812">Transmembrane</keyword>
<feature type="transmembrane region" description="Helical" evidence="2">
    <location>
        <begin position="35"/>
        <end position="53"/>
    </location>
</feature>
<evidence type="ECO:0000256" key="2">
    <source>
        <dbReference type="SAM" id="Phobius"/>
    </source>
</evidence>
<dbReference type="InterPro" id="IPR050452">
    <property type="entry name" value="Metacaspase"/>
</dbReference>
<dbReference type="GO" id="GO:0005737">
    <property type="term" value="C:cytoplasm"/>
    <property type="evidence" value="ECO:0007669"/>
    <property type="project" value="TreeGrafter"/>
</dbReference>
<dbReference type="PANTHER" id="PTHR48104">
    <property type="entry name" value="METACASPASE-4"/>
    <property type="match status" value="1"/>
</dbReference>
<gene>
    <name evidence="3" type="ORF">SISSUDRAFT_1121761</name>
</gene>
<dbReference type="InterPro" id="IPR029030">
    <property type="entry name" value="Caspase-like_dom_sf"/>
</dbReference>
<dbReference type="GO" id="GO:0006508">
    <property type="term" value="P:proteolysis"/>
    <property type="evidence" value="ECO:0007669"/>
    <property type="project" value="TreeGrafter"/>
</dbReference>
<evidence type="ECO:0008006" key="5">
    <source>
        <dbReference type="Google" id="ProtNLM"/>
    </source>
</evidence>
<evidence type="ECO:0000313" key="3">
    <source>
        <dbReference type="EMBL" id="KZT35217.1"/>
    </source>
</evidence>
<dbReference type="GO" id="GO:0004197">
    <property type="term" value="F:cysteine-type endopeptidase activity"/>
    <property type="evidence" value="ECO:0007669"/>
    <property type="project" value="TreeGrafter"/>
</dbReference>
<sequence>MPSSLQNTFQPFLYSLGLWFSSTRHWLGLQGDTELGIAVAVLTAVGLLVYILHSRRSRQTFWRLSKLRGTRKSANHKALIIGVARAGDLDLPVLDAPHSDAEKVSQFLLENGWDQDRIIKLVDTRNAPSYLRPTESNIKQYLRKMIENARVGDELFLYVATHGFQSFCMGGDEEDSKDEGIYSCDGGEIIDNTLFDIAIKPLPKGCKMIVLFDTCHSGTGMDLPYRTERRGSDEGSLPSQLPETLVKPNMRESNGKVVMWSSCFDDQQCWEIEVEDGEKTHRTGAFTHTFLQQYRSEAFQSNPSHRNLHGLIWNKFRNQTMSHRVQLSSSLPLNVDERFSI</sequence>
<dbReference type="EMBL" id="KV428148">
    <property type="protein sequence ID" value="KZT35217.1"/>
    <property type="molecule type" value="Genomic_DNA"/>
</dbReference>
<dbReference type="OrthoDB" id="3223806at2759"/>
<comment type="similarity">
    <text evidence="1">Belongs to the peptidase C14B family.</text>
</comment>
<keyword evidence="4" id="KW-1185">Reference proteome</keyword>
<dbReference type="Proteomes" id="UP000076798">
    <property type="component" value="Unassembled WGS sequence"/>
</dbReference>
<evidence type="ECO:0000313" key="4">
    <source>
        <dbReference type="Proteomes" id="UP000076798"/>
    </source>
</evidence>
<dbReference type="PANTHER" id="PTHR48104:SF30">
    <property type="entry name" value="METACASPASE-1"/>
    <property type="match status" value="1"/>
</dbReference>
<organism evidence="3 4">
    <name type="scientific">Sistotremastrum suecicum HHB10207 ss-3</name>
    <dbReference type="NCBI Taxonomy" id="1314776"/>
    <lineage>
        <taxon>Eukaryota</taxon>
        <taxon>Fungi</taxon>
        <taxon>Dikarya</taxon>
        <taxon>Basidiomycota</taxon>
        <taxon>Agaricomycotina</taxon>
        <taxon>Agaricomycetes</taxon>
        <taxon>Sistotremastrales</taxon>
        <taxon>Sistotremastraceae</taxon>
        <taxon>Sistotremastrum</taxon>
    </lineage>
</organism>
<keyword evidence="2" id="KW-1133">Transmembrane helix</keyword>
<reference evidence="3 4" key="1">
    <citation type="journal article" date="2016" name="Mol. Biol. Evol.">
        <title>Comparative Genomics of Early-Diverging Mushroom-Forming Fungi Provides Insights into the Origins of Lignocellulose Decay Capabilities.</title>
        <authorList>
            <person name="Nagy L.G."/>
            <person name="Riley R."/>
            <person name="Tritt A."/>
            <person name="Adam C."/>
            <person name="Daum C."/>
            <person name="Floudas D."/>
            <person name="Sun H."/>
            <person name="Yadav J.S."/>
            <person name="Pangilinan J."/>
            <person name="Larsson K.H."/>
            <person name="Matsuura K."/>
            <person name="Barry K."/>
            <person name="Labutti K."/>
            <person name="Kuo R."/>
            <person name="Ohm R.A."/>
            <person name="Bhattacharya S.S."/>
            <person name="Shirouzu T."/>
            <person name="Yoshinaga Y."/>
            <person name="Martin F.M."/>
            <person name="Grigoriev I.V."/>
            <person name="Hibbett D.S."/>
        </authorList>
    </citation>
    <scope>NUCLEOTIDE SEQUENCE [LARGE SCALE GENOMIC DNA]</scope>
    <source>
        <strain evidence="3 4">HHB10207 ss-3</strain>
    </source>
</reference>
<accession>A0A166ADB4</accession>
<evidence type="ECO:0000256" key="1">
    <source>
        <dbReference type="ARBA" id="ARBA00009005"/>
    </source>
</evidence>
<name>A0A166ADB4_9AGAM</name>
<dbReference type="SUPFAM" id="SSF52129">
    <property type="entry name" value="Caspase-like"/>
    <property type="match status" value="1"/>
</dbReference>
<dbReference type="Gene3D" id="3.40.50.12660">
    <property type="match status" value="1"/>
</dbReference>
<dbReference type="AlphaFoldDB" id="A0A166ADB4"/>